<dbReference type="EMBL" id="MHSU01000034">
    <property type="protein sequence ID" value="OHA49358.1"/>
    <property type="molecule type" value="Genomic_DNA"/>
</dbReference>
<sequence length="163" mass="19534">MVLAGTSEVNQDFKERIAWWYFKLSNVKLKIWQDPWLDFMLCWMIFDAYLTEISQSGLDCDKLNYFYQNKSDFKDRILAKWNSLSGYAIKLKELSPIQDMRPNSGRMVYLNDENSLEQTFDFVYQIRCNLFHGAKDIKNARDADLVSRGAKFLRFCIDRWMYR</sequence>
<gene>
    <name evidence="1" type="ORF">A2W59_02585</name>
</gene>
<organism evidence="1 2">
    <name type="scientific">Candidatus Terrybacteria bacterium RIFCSPHIGHO2_02_41_19</name>
    <dbReference type="NCBI Taxonomy" id="1802364"/>
    <lineage>
        <taxon>Bacteria</taxon>
        <taxon>Candidatus Terryibacteriota</taxon>
    </lineage>
</organism>
<comment type="caution">
    <text evidence="1">The sequence shown here is derived from an EMBL/GenBank/DDBJ whole genome shotgun (WGS) entry which is preliminary data.</text>
</comment>
<reference evidence="1 2" key="1">
    <citation type="journal article" date="2016" name="Nat. Commun.">
        <title>Thousands of microbial genomes shed light on interconnected biogeochemical processes in an aquifer system.</title>
        <authorList>
            <person name="Anantharaman K."/>
            <person name="Brown C.T."/>
            <person name="Hug L.A."/>
            <person name="Sharon I."/>
            <person name="Castelle C.J."/>
            <person name="Probst A.J."/>
            <person name="Thomas B.C."/>
            <person name="Singh A."/>
            <person name="Wilkins M.J."/>
            <person name="Karaoz U."/>
            <person name="Brodie E.L."/>
            <person name="Williams K.H."/>
            <person name="Hubbard S.S."/>
            <person name="Banfield J.F."/>
        </authorList>
    </citation>
    <scope>NUCLEOTIDE SEQUENCE [LARGE SCALE GENOMIC DNA]</scope>
</reference>
<dbReference type="Proteomes" id="UP000178646">
    <property type="component" value="Unassembled WGS sequence"/>
</dbReference>
<evidence type="ECO:0000313" key="2">
    <source>
        <dbReference type="Proteomes" id="UP000178646"/>
    </source>
</evidence>
<accession>A0A1G2PM03</accession>
<proteinExistence type="predicted"/>
<dbReference type="AlphaFoldDB" id="A0A1G2PM03"/>
<evidence type="ECO:0000313" key="1">
    <source>
        <dbReference type="EMBL" id="OHA49358.1"/>
    </source>
</evidence>
<evidence type="ECO:0008006" key="3">
    <source>
        <dbReference type="Google" id="ProtNLM"/>
    </source>
</evidence>
<protein>
    <recommendedName>
        <fullName evidence="3">Apea-like HEPN domain-containing protein</fullName>
    </recommendedName>
</protein>
<name>A0A1G2PM03_9BACT</name>